<reference evidence="2 3" key="1">
    <citation type="submission" date="2019-03" db="EMBL/GenBank/DDBJ databases">
        <title>Genomic Encyclopedia of Type Strains, Phase IV (KMG-IV): sequencing the most valuable type-strain genomes for metagenomic binning, comparative biology and taxonomic classification.</title>
        <authorList>
            <person name="Goeker M."/>
        </authorList>
    </citation>
    <scope>NUCLEOTIDE SEQUENCE [LARGE SCALE GENOMIC DNA]</scope>
    <source>
        <strain evidence="2 3">DSM 23344</strain>
    </source>
</reference>
<keyword evidence="3" id="KW-1185">Reference proteome</keyword>
<keyword evidence="1" id="KW-1133">Transmembrane helix</keyword>
<evidence type="ECO:0000313" key="2">
    <source>
        <dbReference type="EMBL" id="TCO76057.1"/>
    </source>
</evidence>
<dbReference type="InterPro" id="IPR007395">
    <property type="entry name" value="Zn_peptidase_2"/>
</dbReference>
<dbReference type="PANTHER" id="PTHR36434:SF1">
    <property type="entry name" value="MEMBRANE PROTEASE YUGP-RELATED"/>
    <property type="match status" value="1"/>
</dbReference>
<name>A0A4R2KTG3_9GAMM</name>
<dbReference type="Pfam" id="PF04298">
    <property type="entry name" value="Zn_peptidase_2"/>
    <property type="match status" value="1"/>
</dbReference>
<gene>
    <name evidence="2" type="ORF">EV688_10517</name>
</gene>
<sequence length="229" mass="24918">MLMILFILLLLAGIAVPGIWVKYILRKYSEPADRYRVKGSGAELARHLLDRFNLQDVGVELTSAGDHYDPQARAVRLAEDRYHGHSLTAITVAAHEVGHAIQHARGERLFRNRQALAGIAARAQRFGGFVLLAAPVVMLTTRAPGLGLGFIAIAVGSMLLGTLVQLITLPVELDASFGKALPVLQEGQYLHDGDLPHARRILKAAALTYVAASLLSLLNIGRWLAVLRR</sequence>
<dbReference type="Proteomes" id="UP000294980">
    <property type="component" value="Unassembled WGS sequence"/>
</dbReference>
<protein>
    <recommendedName>
        <fullName evidence="4">Zn-dependent protease</fullName>
    </recommendedName>
</protein>
<comment type="caution">
    <text evidence="2">The sequence shown here is derived from an EMBL/GenBank/DDBJ whole genome shotgun (WGS) entry which is preliminary data.</text>
</comment>
<feature type="transmembrane region" description="Helical" evidence="1">
    <location>
        <begin position="206"/>
        <end position="225"/>
    </location>
</feature>
<dbReference type="EMBL" id="SLWX01000005">
    <property type="protein sequence ID" value="TCO76057.1"/>
    <property type="molecule type" value="Genomic_DNA"/>
</dbReference>
<dbReference type="AlphaFoldDB" id="A0A4R2KTG3"/>
<organism evidence="2 3">
    <name type="scientific">Chromatocurvus halotolerans</name>
    <dbReference type="NCBI Taxonomy" id="1132028"/>
    <lineage>
        <taxon>Bacteria</taxon>
        <taxon>Pseudomonadati</taxon>
        <taxon>Pseudomonadota</taxon>
        <taxon>Gammaproteobacteria</taxon>
        <taxon>Cellvibrionales</taxon>
        <taxon>Halieaceae</taxon>
        <taxon>Chromatocurvus</taxon>
    </lineage>
</organism>
<evidence type="ECO:0008006" key="4">
    <source>
        <dbReference type="Google" id="ProtNLM"/>
    </source>
</evidence>
<feature type="transmembrane region" description="Helical" evidence="1">
    <location>
        <begin position="145"/>
        <end position="169"/>
    </location>
</feature>
<accession>A0A4R2KTG3</accession>
<feature type="transmembrane region" description="Helical" evidence="1">
    <location>
        <begin position="6"/>
        <end position="25"/>
    </location>
</feature>
<keyword evidence="1" id="KW-0812">Transmembrane</keyword>
<evidence type="ECO:0000313" key="3">
    <source>
        <dbReference type="Proteomes" id="UP000294980"/>
    </source>
</evidence>
<dbReference type="OrthoDB" id="9805386at2"/>
<dbReference type="PANTHER" id="PTHR36434">
    <property type="entry name" value="MEMBRANE PROTEASE YUGP-RELATED"/>
    <property type="match status" value="1"/>
</dbReference>
<keyword evidence="1" id="KW-0472">Membrane</keyword>
<proteinExistence type="predicted"/>
<evidence type="ECO:0000256" key="1">
    <source>
        <dbReference type="SAM" id="Phobius"/>
    </source>
</evidence>